<dbReference type="GO" id="GO:0034464">
    <property type="term" value="C:BBSome"/>
    <property type="evidence" value="ECO:0007669"/>
    <property type="project" value="InterPro"/>
</dbReference>
<evidence type="ECO:0000313" key="3">
    <source>
        <dbReference type="Proteomes" id="UP000274131"/>
    </source>
</evidence>
<dbReference type="EMBL" id="UXUI01010748">
    <property type="protein sequence ID" value="VDD95590.1"/>
    <property type="molecule type" value="Genomic_DNA"/>
</dbReference>
<accession>A0A0N4VJJ5</accession>
<dbReference type="InterPro" id="IPR028073">
    <property type="entry name" value="PHTB1_N_dom"/>
</dbReference>
<keyword evidence="3" id="KW-1185">Reference proteome</keyword>
<name>A0A0N4VJJ5_ENTVE</name>
<dbReference type="GO" id="GO:0016020">
    <property type="term" value="C:membrane"/>
    <property type="evidence" value="ECO:0007669"/>
    <property type="project" value="TreeGrafter"/>
</dbReference>
<dbReference type="PANTHER" id="PTHR20991">
    <property type="entry name" value="PARATHYROID HORMONE-RESPONSIVE B1 GENE"/>
    <property type="match status" value="1"/>
</dbReference>
<dbReference type="GO" id="GO:0060271">
    <property type="term" value="P:cilium assembly"/>
    <property type="evidence" value="ECO:0007669"/>
    <property type="project" value="TreeGrafter"/>
</dbReference>
<evidence type="ECO:0000313" key="2">
    <source>
        <dbReference type="EMBL" id="VDD95590.1"/>
    </source>
</evidence>
<gene>
    <name evidence="2" type="ORF">EVEC_LOCUS10341</name>
</gene>
<dbReference type="WBParaSite" id="EVEC_0001101601-mRNA-1">
    <property type="protein sequence ID" value="EVEC_0001101601-mRNA-1"/>
    <property type="gene ID" value="EVEC_0001101601"/>
</dbReference>
<dbReference type="Proteomes" id="UP000274131">
    <property type="component" value="Unassembled WGS sequence"/>
</dbReference>
<dbReference type="Pfam" id="PF14727">
    <property type="entry name" value="PHTB1_N"/>
    <property type="match status" value="1"/>
</dbReference>
<feature type="domain" description="PTHB1 N-terminal" evidence="1">
    <location>
        <begin position="1"/>
        <end position="328"/>
    </location>
</feature>
<dbReference type="OrthoDB" id="10262646at2759"/>
<organism evidence="4">
    <name type="scientific">Enterobius vermicularis</name>
    <name type="common">Human pinworm</name>
    <dbReference type="NCBI Taxonomy" id="51028"/>
    <lineage>
        <taxon>Eukaryota</taxon>
        <taxon>Metazoa</taxon>
        <taxon>Ecdysozoa</taxon>
        <taxon>Nematoda</taxon>
        <taxon>Chromadorea</taxon>
        <taxon>Rhabditida</taxon>
        <taxon>Spirurina</taxon>
        <taxon>Oxyuridomorpha</taxon>
        <taxon>Oxyuroidea</taxon>
        <taxon>Oxyuridae</taxon>
        <taxon>Enterobius</taxon>
    </lineage>
</organism>
<sequence length="616" mass="68798">MSLFSTNEHLGIECANASSLAVGRFFDNRDQLVVGTFAGELTIIDPGDPTTEKQCILQHSFQLPIISVAVGRFLAASDDNFLAVLLTQRLCICQLYSEGNNCKLIVVNEHATHELAYNMCTGQFARSQADLLCVQSLSCTLTVYEAEQALLHRTLPNALIPGPIAYASYSESIIVTSGGVLSSFKYNSLVTATSGNHGKKLVADWAFTLGDWPVGVSTAGSPTLQPSILVLCKRNLYCFTQGGILRFNIRLQCIATHLLAYGFGETYLRYCIVASRTLQFYAQNILIWTANLQIDPIDLQLCSFGEYRCMLAILSSERLSIAYLGTEPSIFCLPSSQTRFVDFKQRHIELQKLESVIRQQVDGIKSGEKVVEGLRLECTYKGLQKEIEDNFAGETEGICAVVEVVVKDSFPLLDIRLLCHSQFNVEKCVVINEEGKIASAEILIPLLSFCRTDKNVQRNATYKINVESTDTLQSIPELSIDMKADGCASVAFRPIFLDSSISLFSFSRPRRYRICSESLPLLCLATENLIHELRKKEPTVELKFPRLLAITFQNLCSFLELEKRKIKEQENLEKTCIQLRGAQSALLQRLKAPRPTNISHLAALMEYAHEQVRYFL</sequence>
<protein>
    <submittedName>
        <fullName evidence="4">Bardet-Biedl syndrome 7 protein</fullName>
    </submittedName>
</protein>
<dbReference type="InterPro" id="IPR026511">
    <property type="entry name" value="PTHB1"/>
</dbReference>
<evidence type="ECO:0000259" key="1">
    <source>
        <dbReference type="Pfam" id="PF14727"/>
    </source>
</evidence>
<dbReference type="AlphaFoldDB" id="A0A0N4VJJ5"/>
<reference evidence="4" key="1">
    <citation type="submission" date="2017-02" db="UniProtKB">
        <authorList>
            <consortium name="WormBaseParasite"/>
        </authorList>
    </citation>
    <scope>IDENTIFICATION</scope>
</reference>
<evidence type="ECO:0000313" key="4">
    <source>
        <dbReference type="WBParaSite" id="EVEC_0001101601-mRNA-1"/>
    </source>
</evidence>
<proteinExistence type="predicted"/>
<dbReference type="STRING" id="51028.A0A0N4VJJ5"/>
<dbReference type="PANTHER" id="PTHR20991:SF0">
    <property type="entry name" value="PROTEIN PTHB1"/>
    <property type="match status" value="1"/>
</dbReference>
<reference evidence="2 3" key="2">
    <citation type="submission" date="2018-10" db="EMBL/GenBank/DDBJ databases">
        <authorList>
            <consortium name="Pathogen Informatics"/>
        </authorList>
    </citation>
    <scope>NUCLEOTIDE SEQUENCE [LARGE SCALE GENOMIC DNA]</scope>
</reference>